<keyword evidence="1" id="KW-0805">Transcription regulation</keyword>
<dbReference type="Proteomes" id="UP001155077">
    <property type="component" value="Unassembled WGS sequence"/>
</dbReference>
<dbReference type="PANTHER" id="PTHR43280">
    <property type="entry name" value="ARAC-FAMILY TRANSCRIPTIONAL REGULATOR"/>
    <property type="match status" value="1"/>
</dbReference>
<evidence type="ECO:0000256" key="2">
    <source>
        <dbReference type="ARBA" id="ARBA00023125"/>
    </source>
</evidence>
<evidence type="ECO:0000313" key="6">
    <source>
        <dbReference type="Proteomes" id="UP001155077"/>
    </source>
</evidence>
<evidence type="ECO:0000313" key="5">
    <source>
        <dbReference type="EMBL" id="MCM8571015.1"/>
    </source>
</evidence>
<dbReference type="InterPro" id="IPR009057">
    <property type="entry name" value="Homeodomain-like_sf"/>
</dbReference>
<protein>
    <submittedName>
        <fullName evidence="5">AraC family transcriptional regulator</fullName>
    </submittedName>
</protein>
<dbReference type="SUPFAM" id="SSF46689">
    <property type="entry name" value="Homeodomain-like"/>
    <property type="match status" value="1"/>
</dbReference>
<comment type="caution">
    <text evidence="5">The sequence shown here is derived from an EMBL/GenBank/DDBJ whole genome shotgun (WGS) entry which is preliminary data.</text>
</comment>
<dbReference type="InterPro" id="IPR018060">
    <property type="entry name" value="HTH_AraC"/>
</dbReference>
<dbReference type="RefSeq" id="WP_252115722.1">
    <property type="nucleotide sequence ID" value="NZ_JAMSCK010000008.1"/>
</dbReference>
<evidence type="ECO:0000256" key="1">
    <source>
        <dbReference type="ARBA" id="ARBA00023015"/>
    </source>
</evidence>
<evidence type="ECO:0000256" key="3">
    <source>
        <dbReference type="ARBA" id="ARBA00023163"/>
    </source>
</evidence>
<dbReference type="Pfam" id="PF12833">
    <property type="entry name" value="HTH_18"/>
    <property type="match status" value="1"/>
</dbReference>
<dbReference type="PANTHER" id="PTHR43280:SF2">
    <property type="entry name" value="HTH-TYPE TRANSCRIPTIONAL REGULATOR EXSA"/>
    <property type="match status" value="1"/>
</dbReference>
<keyword evidence="3" id="KW-0804">Transcription</keyword>
<dbReference type="EMBL" id="JAMSCK010000008">
    <property type="protein sequence ID" value="MCM8571015.1"/>
    <property type="molecule type" value="Genomic_DNA"/>
</dbReference>
<keyword evidence="6" id="KW-1185">Reference proteome</keyword>
<sequence length="171" mass="19685">MTVENILNKLDIPFKDVQLGKANLHRSLSSIEQHELQKEFEKVGFEIVQDRNEKMINQIKSTIIDEVYSNDPSNKKLSEILTQKLNYDYSHITHLFTEKEGQSIQKFYNAVRTERVKELIDNDEYSLAAIADLLGYSTPAYLSTSFKKATGYTPSEYKSLKLNDRNSLDAV</sequence>
<evidence type="ECO:0000259" key="4">
    <source>
        <dbReference type="PROSITE" id="PS01124"/>
    </source>
</evidence>
<dbReference type="Gene3D" id="1.10.10.60">
    <property type="entry name" value="Homeodomain-like"/>
    <property type="match status" value="1"/>
</dbReference>
<gene>
    <name evidence="5" type="ORF">NE848_16575</name>
</gene>
<dbReference type="SMART" id="SM00342">
    <property type="entry name" value="HTH_ARAC"/>
    <property type="match status" value="1"/>
</dbReference>
<dbReference type="PROSITE" id="PS01124">
    <property type="entry name" value="HTH_ARAC_FAMILY_2"/>
    <property type="match status" value="1"/>
</dbReference>
<reference evidence="5" key="1">
    <citation type="submission" date="2022-06" db="EMBL/GenBank/DDBJ databases">
        <title>Gramella sediminis sp. nov., isolated from deep-sea sediment of the Indian Ocean.</title>
        <authorList>
            <person name="Yang L."/>
        </authorList>
    </citation>
    <scope>NUCLEOTIDE SEQUENCE</scope>
    <source>
        <strain evidence="5">HMD3159</strain>
    </source>
</reference>
<accession>A0ABT0Z6H3</accession>
<feature type="domain" description="HTH araC/xylS-type" evidence="4">
    <location>
        <begin position="81"/>
        <end position="160"/>
    </location>
</feature>
<name>A0ABT0Z6H3_9FLAO</name>
<keyword evidence="2" id="KW-0238">DNA-binding</keyword>
<organism evidence="5 6">
    <name type="scientific">Gramella jeungdoensis</name>
    <dbReference type="NCBI Taxonomy" id="708091"/>
    <lineage>
        <taxon>Bacteria</taxon>
        <taxon>Pseudomonadati</taxon>
        <taxon>Bacteroidota</taxon>
        <taxon>Flavobacteriia</taxon>
        <taxon>Flavobacteriales</taxon>
        <taxon>Flavobacteriaceae</taxon>
        <taxon>Christiangramia</taxon>
    </lineage>
</organism>
<proteinExistence type="predicted"/>